<dbReference type="RefSeq" id="WP_142111957.1">
    <property type="nucleotide sequence ID" value="NZ_BAAATB010000002.1"/>
</dbReference>
<accession>A0A542SPS0</accession>
<proteinExistence type="predicted"/>
<evidence type="ECO:0000313" key="4">
    <source>
        <dbReference type="Proteomes" id="UP000316181"/>
    </source>
</evidence>
<comment type="caution">
    <text evidence="3">The sequence shown here is derived from an EMBL/GenBank/DDBJ whole genome shotgun (WGS) entry which is preliminary data.</text>
</comment>
<name>A0A542SPS0_9MICO</name>
<dbReference type="AlphaFoldDB" id="A0A542SPS0"/>
<evidence type="ECO:0000256" key="1">
    <source>
        <dbReference type="SAM" id="MobiDB-lite"/>
    </source>
</evidence>
<dbReference type="PROSITE" id="PS51257">
    <property type="entry name" value="PROKAR_LIPOPROTEIN"/>
    <property type="match status" value="1"/>
</dbReference>
<feature type="signal peptide" evidence="2">
    <location>
        <begin position="1"/>
        <end position="22"/>
    </location>
</feature>
<evidence type="ECO:0008006" key="5">
    <source>
        <dbReference type="Google" id="ProtNLM"/>
    </source>
</evidence>
<protein>
    <recommendedName>
        <fullName evidence="5">Pilus assembly protein CpaB</fullName>
    </recommendedName>
</protein>
<dbReference type="Proteomes" id="UP000316181">
    <property type="component" value="Unassembled WGS sequence"/>
</dbReference>
<keyword evidence="4" id="KW-1185">Reference proteome</keyword>
<feature type="chain" id="PRO_5038799627" description="Pilus assembly protein CpaB" evidence="2">
    <location>
        <begin position="23"/>
        <end position="204"/>
    </location>
</feature>
<sequence>MKPRLVRSLVVMIAALATIGIASCSSSYTNELSADWPHYSTLPQALSAADAVIVGKTLSSRESLLLPESTAANGAVANPGEGTAPSPDEIGGSAVPITIATVEVIESIKGSLPPGTTIEIGQPGTKAQREVSTVLLEDIDAAEMVLLLSAYESSPYSLISPESGVMPLAGERITALKEPAGSSSTPLASDLEEIRNALRDKEGA</sequence>
<dbReference type="EMBL" id="VFNV01000001">
    <property type="protein sequence ID" value="TQK76582.1"/>
    <property type="molecule type" value="Genomic_DNA"/>
</dbReference>
<evidence type="ECO:0000313" key="3">
    <source>
        <dbReference type="EMBL" id="TQK76582.1"/>
    </source>
</evidence>
<feature type="region of interest" description="Disordered" evidence="1">
    <location>
        <begin position="177"/>
        <end position="204"/>
    </location>
</feature>
<reference evidence="3 4" key="1">
    <citation type="submission" date="2019-06" db="EMBL/GenBank/DDBJ databases">
        <title>Sequencing the genomes of 1000 actinobacteria strains.</title>
        <authorList>
            <person name="Klenk H.-P."/>
        </authorList>
    </citation>
    <scope>NUCLEOTIDE SEQUENCE [LARGE SCALE GENOMIC DNA]</scope>
    <source>
        <strain evidence="3 4">DSM 10596</strain>
    </source>
</reference>
<feature type="compositionally biased region" description="Basic and acidic residues" evidence="1">
    <location>
        <begin position="192"/>
        <end position="204"/>
    </location>
</feature>
<keyword evidence="2" id="KW-0732">Signal</keyword>
<gene>
    <name evidence="3" type="ORF">FB389_1266</name>
</gene>
<organism evidence="3 4">
    <name type="scientific">Rarobacter incanus</name>
    <dbReference type="NCBI Taxonomy" id="153494"/>
    <lineage>
        <taxon>Bacteria</taxon>
        <taxon>Bacillati</taxon>
        <taxon>Actinomycetota</taxon>
        <taxon>Actinomycetes</taxon>
        <taxon>Micrococcales</taxon>
        <taxon>Rarobacteraceae</taxon>
        <taxon>Rarobacter</taxon>
    </lineage>
</organism>
<feature type="region of interest" description="Disordered" evidence="1">
    <location>
        <begin position="72"/>
        <end position="92"/>
    </location>
</feature>
<evidence type="ECO:0000256" key="2">
    <source>
        <dbReference type="SAM" id="SignalP"/>
    </source>
</evidence>